<keyword evidence="2" id="KW-1185">Reference proteome</keyword>
<accession>A0A085MLQ5</accession>
<sequence length="113" mass="12383">MNKLQLMTDSSTVHRWICDGLSGKARLKTKAASEMLIRRRVGIVLALVKEYGLGITTTLVKSASNKADALTRIPQRWTESHATDPKSVGAAAEESDVERLIAKIYHEAGHIQA</sequence>
<dbReference type="AlphaFoldDB" id="A0A085MLQ5"/>
<evidence type="ECO:0000313" key="1">
    <source>
        <dbReference type="EMBL" id="KFD58151.1"/>
    </source>
</evidence>
<dbReference type="Proteomes" id="UP000030764">
    <property type="component" value="Unassembled WGS sequence"/>
</dbReference>
<reference evidence="1 2" key="1">
    <citation type="journal article" date="2014" name="Nat. Genet.">
        <title>Genome and transcriptome of the porcine whipworm Trichuris suis.</title>
        <authorList>
            <person name="Jex A.R."/>
            <person name="Nejsum P."/>
            <person name="Schwarz E.M."/>
            <person name="Hu L."/>
            <person name="Young N.D."/>
            <person name="Hall R.S."/>
            <person name="Korhonen P.K."/>
            <person name="Liao S."/>
            <person name="Thamsborg S."/>
            <person name="Xia J."/>
            <person name="Xu P."/>
            <person name="Wang S."/>
            <person name="Scheerlinck J.P."/>
            <person name="Hofmann A."/>
            <person name="Sternberg P.W."/>
            <person name="Wang J."/>
            <person name="Gasser R.B."/>
        </authorList>
    </citation>
    <scope>NUCLEOTIDE SEQUENCE [LARGE SCALE GENOMIC DNA]</scope>
    <source>
        <strain evidence="1">DCEP-RM93M</strain>
    </source>
</reference>
<name>A0A085MLQ5_9BILA</name>
<protein>
    <recommendedName>
        <fullName evidence="3">RNase H type-1 domain-containing protein</fullName>
    </recommendedName>
</protein>
<dbReference type="EMBL" id="KL363185">
    <property type="protein sequence ID" value="KFD58151.1"/>
    <property type="molecule type" value="Genomic_DNA"/>
</dbReference>
<proteinExistence type="predicted"/>
<evidence type="ECO:0008006" key="3">
    <source>
        <dbReference type="Google" id="ProtNLM"/>
    </source>
</evidence>
<gene>
    <name evidence="1" type="ORF">M513_00914</name>
</gene>
<evidence type="ECO:0000313" key="2">
    <source>
        <dbReference type="Proteomes" id="UP000030764"/>
    </source>
</evidence>
<organism evidence="1 2">
    <name type="scientific">Trichuris suis</name>
    <name type="common">pig whipworm</name>
    <dbReference type="NCBI Taxonomy" id="68888"/>
    <lineage>
        <taxon>Eukaryota</taxon>
        <taxon>Metazoa</taxon>
        <taxon>Ecdysozoa</taxon>
        <taxon>Nematoda</taxon>
        <taxon>Enoplea</taxon>
        <taxon>Dorylaimia</taxon>
        <taxon>Trichinellida</taxon>
        <taxon>Trichuridae</taxon>
        <taxon>Trichuris</taxon>
    </lineage>
</organism>
<dbReference type="OrthoDB" id="5920386at2759"/>